<evidence type="ECO:0000313" key="4">
    <source>
        <dbReference type="EMBL" id="TSC66222.1"/>
    </source>
</evidence>
<name>A0A554JCV7_9BACT</name>
<dbReference type="AlphaFoldDB" id="A0A554JCV7"/>
<dbReference type="CDD" id="cd05379">
    <property type="entry name" value="CAP_bacterial"/>
    <property type="match status" value="1"/>
</dbReference>
<protein>
    <recommendedName>
        <fullName evidence="3">SCP domain-containing protein</fullName>
    </recommendedName>
</protein>
<accession>A0A554JCV7</accession>
<reference evidence="4 5" key="1">
    <citation type="submission" date="2017-07" db="EMBL/GenBank/DDBJ databases">
        <title>Mechanisms for carbon and nitrogen cycling indicate functional differentiation within the Candidate Phyla Radiation.</title>
        <authorList>
            <person name="Danczak R.E."/>
            <person name="Johnston M.D."/>
            <person name="Kenah C."/>
            <person name="Slattery M."/>
            <person name="Wrighton K.C."/>
            <person name="Wilkins M.J."/>
        </authorList>
    </citation>
    <scope>NUCLEOTIDE SEQUENCE [LARGE SCALE GENOMIC DNA]</scope>
    <source>
        <strain evidence="4">Gr01-1014_77</strain>
    </source>
</reference>
<evidence type="ECO:0000313" key="5">
    <source>
        <dbReference type="Proteomes" id="UP000319613"/>
    </source>
</evidence>
<dbReference type="Pfam" id="PF00188">
    <property type="entry name" value="CAP"/>
    <property type="match status" value="1"/>
</dbReference>
<evidence type="ECO:0000256" key="2">
    <source>
        <dbReference type="SAM" id="Phobius"/>
    </source>
</evidence>
<feature type="transmembrane region" description="Helical" evidence="2">
    <location>
        <begin position="361"/>
        <end position="378"/>
    </location>
</feature>
<dbReference type="SUPFAM" id="SSF55797">
    <property type="entry name" value="PR-1-like"/>
    <property type="match status" value="1"/>
</dbReference>
<organism evidence="4 5">
    <name type="scientific">Candidatus Doudnabacteria bacterium Gr01-1014_77</name>
    <dbReference type="NCBI Taxonomy" id="2017133"/>
    <lineage>
        <taxon>Bacteria</taxon>
        <taxon>Candidatus Doudnaibacteriota</taxon>
    </lineage>
</organism>
<dbReference type="Gene3D" id="3.40.33.10">
    <property type="entry name" value="CAP"/>
    <property type="match status" value="1"/>
</dbReference>
<proteinExistence type="predicted"/>
<feature type="region of interest" description="Disordered" evidence="1">
    <location>
        <begin position="176"/>
        <end position="197"/>
    </location>
</feature>
<evidence type="ECO:0000256" key="1">
    <source>
        <dbReference type="SAM" id="MobiDB-lite"/>
    </source>
</evidence>
<dbReference type="Proteomes" id="UP000319613">
    <property type="component" value="Unassembled WGS sequence"/>
</dbReference>
<keyword evidence="2" id="KW-0812">Transmembrane</keyword>
<keyword evidence="2" id="KW-1133">Transmembrane helix</keyword>
<dbReference type="PANTHER" id="PTHR31157:SF1">
    <property type="entry name" value="SCP DOMAIN-CONTAINING PROTEIN"/>
    <property type="match status" value="1"/>
</dbReference>
<evidence type="ECO:0000259" key="3">
    <source>
        <dbReference type="Pfam" id="PF00188"/>
    </source>
</evidence>
<dbReference type="InterPro" id="IPR035940">
    <property type="entry name" value="CAP_sf"/>
</dbReference>
<dbReference type="PANTHER" id="PTHR31157">
    <property type="entry name" value="SCP DOMAIN-CONTAINING PROTEIN"/>
    <property type="match status" value="1"/>
</dbReference>
<comment type="caution">
    <text evidence="4">The sequence shown here is derived from an EMBL/GenBank/DDBJ whole genome shotgun (WGS) entry which is preliminary data.</text>
</comment>
<dbReference type="EMBL" id="VMFF01000011">
    <property type="protein sequence ID" value="TSC66222.1"/>
    <property type="molecule type" value="Genomic_DNA"/>
</dbReference>
<dbReference type="InterPro" id="IPR014044">
    <property type="entry name" value="CAP_dom"/>
</dbReference>
<sequence>MALQRPTGQKTTILAIILLLTLRIGLGFNFSSATDLSPDNIAKAVNKQRSQRNISTLAYNQRLAAAADFKAHDMIARSYFSHTDPDGKYIWDKISEEGYKPYTVLGENLAVDFFDTEGLMAAWIDSPTHRSNILNADYKDQGLGVADGNGGKYSIAIANTFGAQPSTQITQKVVTQPAPKPVETIPVPKTQPVETPKTETVTQKPSVEIDGNSVLINPSIENNKLKLGIYAKVFGKPNSVTATLQSNTITLDPSGLGYGGYFTLEKYFNYRSYNLVIEAKDNKGLATQIEVPLKGYPLPKTEDPKRLGDVSEKAAAPDLYNVFKYIVVVFGGLFILFMLLDALHLRNKQFSDIDKLRIGSNVILMFLVISTLLLVSWWH</sequence>
<feature type="transmembrane region" description="Helical" evidence="2">
    <location>
        <begin position="322"/>
        <end position="340"/>
    </location>
</feature>
<keyword evidence="2" id="KW-0472">Membrane</keyword>
<feature type="domain" description="SCP" evidence="3">
    <location>
        <begin position="44"/>
        <end position="153"/>
    </location>
</feature>
<gene>
    <name evidence="4" type="ORF">G01um101477_168</name>
</gene>